<dbReference type="PANTHER" id="PTHR11165">
    <property type="entry name" value="SKP1"/>
    <property type="match status" value="1"/>
</dbReference>
<dbReference type="InterPro" id="IPR011333">
    <property type="entry name" value="SKP1/BTB/POZ_sf"/>
</dbReference>
<gene>
    <name evidence="7" type="ORF">F3Y22_tig00111309pilonHSYRG00187</name>
</gene>
<evidence type="ECO:0000259" key="6">
    <source>
        <dbReference type="Pfam" id="PF03931"/>
    </source>
</evidence>
<dbReference type="GO" id="GO:0016567">
    <property type="term" value="P:protein ubiquitination"/>
    <property type="evidence" value="ECO:0007669"/>
    <property type="project" value="UniProtKB-UniRule"/>
</dbReference>
<sequence length="130" mass="14856">MASTSKKIILKSSDGNIFEVEEELALQSEMIKNMIDDCADGEIPLPNATGEILSKVLEYWKMQVDGESNSNDDQHKTRDDDFLRVDLNTLYDLIKGKSPEVIRRTFNILNDFTPEEEEAIRGENPWAFDN</sequence>
<comment type="similarity">
    <text evidence="2 4">Belongs to the SKP1 family.</text>
</comment>
<dbReference type="Gene3D" id="3.30.710.10">
    <property type="entry name" value="Potassium Channel Kv1.1, Chain A"/>
    <property type="match status" value="2"/>
</dbReference>
<feature type="domain" description="SKP1 component dimerisation" evidence="5">
    <location>
        <begin position="92"/>
        <end position="127"/>
    </location>
</feature>
<dbReference type="InterPro" id="IPR016897">
    <property type="entry name" value="SKP1"/>
</dbReference>
<reference evidence="7" key="1">
    <citation type="submission" date="2019-09" db="EMBL/GenBank/DDBJ databases">
        <title>Draft genome information of white flower Hibiscus syriacus.</title>
        <authorList>
            <person name="Kim Y.-M."/>
        </authorList>
    </citation>
    <scope>NUCLEOTIDE SEQUENCE [LARGE SCALE GENOMIC DNA]</scope>
    <source>
        <strain evidence="7">YM2019G1</strain>
    </source>
</reference>
<dbReference type="UniPathway" id="UPA00143"/>
<dbReference type="SMART" id="SM00512">
    <property type="entry name" value="Skp1"/>
    <property type="match status" value="1"/>
</dbReference>
<evidence type="ECO:0000313" key="8">
    <source>
        <dbReference type="Proteomes" id="UP000436088"/>
    </source>
</evidence>
<evidence type="ECO:0000256" key="1">
    <source>
        <dbReference type="ARBA" id="ARBA00004906"/>
    </source>
</evidence>
<evidence type="ECO:0000256" key="3">
    <source>
        <dbReference type="ARBA" id="ARBA00022786"/>
    </source>
</evidence>
<name>A0A6A2YR53_HIBSY</name>
<dbReference type="InterPro" id="IPR016072">
    <property type="entry name" value="Skp1_comp_dimer"/>
</dbReference>
<evidence type="ECO:0000259" key="5">
    <source>
        <dbReference type="Pfam" id="PF01466"/>
    </source>
</evidence>
<dbReference type="EMBL" id="VEPZ02001301">
    <property type="protein sequence ID" value="KAE8681786.1"/>
    <property type="molecule type" value="Genomic_DNA"/>
</dbReference>
<evidence type="ECO:0000256" key="4">
    <source>
        <dbReference type="PIRNR" id="PIRNR028729"/>
    </source>
</evidence>
<accession>A0A6A2YR53</accession>
<dbReference type="Proteomes" id="UP000436088">
    <property type="component" value="Unassembled WGS sequence"/>
</dbReference>
<dbReference type="SUPFAM" id="SSF54695">
    <property type="entry name" value="POZ domain"/>
    <property type="match status" value="1"/>
</dbReference>
<dbReference type="PIRSF" id="PIRSF028729">
    <property type="entry name" value="E3_ubiquit_lig_SCF_Skp"/>
    <property type="match status" value="1"/>
</dbReference>
<evidence type="ECO:0000313" key="7">
    <source>
        <dbReference type="EMBL" id="KAE8681786.1"/>
    </source>
</evidence>
<comment type="subunit">
    <text evidence="4">Part of a SCF (SKP1-cullin-F-box) protein ligase complex.</text>
</comment>
<comment type="caution">
    <text evidence="7">The sequence shown here is derived from an EMBL/GenBank/DDBJ whole genome shotgun (WGS) entry which is preliminary data.</text>
</comment>
<dbReference type="Pfam" id="PF03931">
    <property type="entry name" value="Skp1_POZ"/>
    <property type="match status" value="1"/>
</dbReference>
<dbReference type="InterPro" id="IPR016073">
    <property type="entry name" value="Skp1_comp_POZ"/>
</dbReference>
<keyword evidence="8" id="KW-1185">Reference proteome</keyword>
<dbReference type="InterPro" id="IPR036296">
    <property type="entry name" value="SKP1-like_dim_sf"/>
</dbReference>
<evidence type="ECO:0000256" key="2">
    <source>
        <dbReference type="ARBA" id="ARBA00009993"/>
    </source>
</evidence>
<proteinExistence type="inferred from homology"/>
<organism evidence="7 8">
    <name type="scientific">Hibiscus syriacus</name>
    <name type="common">Rose of Sharon</name>
    <dbReference type="NCBI Taxonomy" id="106335"/>
    <lineage>
        <taxon>Eukaryota</taxon>
        <taxon>Viridiplantae</taxon>
        <taxon>Streptophyta</taxon>
        <taxon>Embryophyta</taxon>
        <taxon>Tracheophyta</taxon>
        <taxon>Spermatophyta</taxon>
        <taxon>Magnoliopsida</taxon>
        <taxon>eudicotyledons</taxon>
        <taxon>Gunneridae</taxon>
        <taxon>Pentapetalae</taxon>
        <taxon>rosids</taxon>
        <taxon>malvids</taxon>
        <taxon>Malvales</taxon>
        <taxon>Malvaceae</taxon>
        <taxon>Malvoideae</taxon>
        <taxon>Hibiscus</taxon>
    </lineage>
</organism>
<comment type="pathway">
    <text evidence="1 4">Protein modification; protein ubiquitination.</text>
</comment>
<feature type="domain" description="SKP1 component POZ" evidence="6">
    <location>
        <begin position="6"/>
        <end position="62"/>
    </location>
</feature>
<protein>
    <recommendedName>
        <fullName evidence="4">SKP1-like protein</fullName>
    </recommendedName>
</protein>
<dbReference type="GO" id="GO:0009867">
    <property type="term" value="P:jasmonic acid mediated signaling pathway"/>
    <property type="evidence" value="ECO:0007669"/>
    <property type="project" value="UniProtKB-ARBA"/>
</dbReference>
<dbReference type="SUPFAM" id="SSF81382">
    <property type="entry name" value="Skp1 dimerisation domain-like"/>
    <property type="match status" value="1"/>
</dbReference>
<dbReference type="InterPro" id="IPR001232">
    <property type="entry name" value="SKP1-like"/>
</dbReference>
<comment type="function">
    <text evidence="4">Involved in ubiquitination and subsequent proteasomal degradation of target proteins. Together with CUL1, RBX1 and a F-box protein, it forms a SCF E3 ubiquitin ligase complex. The functional specificity of this complex depends on the type of F-box protein. In the SCF complex, it serves as an adapter that links the F-box protein to CUL1.</text>
</comment>
<dbReference type="AlphaFoldDB" id="A0A6A2YR53"/>
<keyword evidence="3 4" id="KW-0833">Ubl conjugation pathway</keyword>
<dbReference type="Pfam" id="PF01466">
    <property type="entry name" value="Skp1"/>
    <property type="match status" value="1"/>
</dbReference>
<dbReference type="GO" id="GO:0006511">
    <property type="term" value="P:ubiquitin-dependent protein catabolic process"/>
    <property type="evidence" value="ECO:0007669"/>
    <property type="project" value="InterPro"/>
</dbReference>